<evidence type="ECO:0000313" key="5">
    <source>
        <dbReference type="EMBL" id="GAA0586123.1"/>
    </source>
</evidence>
<feature type="transmembrane region" description="Helical" evidence="3">
    <location>
        <begin position="121"/>
        <end position="139"/>
    </location>
</feature>
<dbReference type="PROSITE" id="PS51755">
    <property type="entry name" value="OMPR_PHOB"/>
    <property type="match status" value="1"/>
</dbReference>
<dbReference type="InterPro" id="IPR016032">
    <property type="entry name" value="Sig_transdc_resp-reg_C-effctor"/>
</dbReference>
<dbReference type="CDD" id="cd00383">
    <property type="entry name" value="trans_reg_C"/>
    <property type="match status" value="1"/>
</dbReference>
<dbReference type="Pfam" id="PF00486">
    <property type="entry name" value="Trans_reg_C"/>
    <property type="match status" value="1"/>
</dbReference>
<keyword evidence="3" id="KW-1133">Transmembrane helix</keyword>
<dbReference type="SMART" id="SM00862">
    <property type="entry name" value="Trans_reg_C"/>
    <property type="match status" value="1"/>
</dbReference>
<organism evidence="5 6">
    <name type="scientific">Rhizomicrobium electricum</name>
    <dbReference type="NCBI Taxonomy" id="480070"/>
    <lineage>
        <taxon>Bacteria</taxon>
        <taxon>Pseudomonadati</taxon>
        <taxon>Pseudomonadota</taxon>
        <taxon>Alphaproteobacteria</taxon>
        <taxon>Micropepsales</taxon>
        <taxon>Micropepsaceae</taxon>
        <taxon>Rhizomicrobium</taxon>
    </lineage>
</organism>
<dbReference type="InterPro" id="IPR001867">
    <property type="entry name" value="OmpR/PhoB-type_DNA-bd"/>
</dbReference>
<keyword evidence="3" id="KW-0812">Transmembrane</keyword>
<evidence type="ECO:0000313" key="6">
    <source>
        <dbReference type="Proteomes" id="UP001499951"/>
    </source>
</evidence>
<evidence type="ECO:0000256" key="3">
    <source>
        <dbReference type="SAM" id="Phobius"/>
    </source>
</evidence>
<evidence type="ECO:0000256" key="2">
    <source>
        <dbReference type="PROSITE-ProRule" id="PRU01091"/>
    </source>
</evidence>
<evidence type="ECO:0000259" key="4">
    <source>
        <dbReference type="PROSITE" id="PS51755"/>
    </source>
</evidence>
<keyword evidence="1 2" id="KW-0238">DNA-binding</keyword>
<keyword evidence="6" id="KW-1185">Reference proteome</keyword>
<comment type="caution">
    <text evidence="5">The sequence shown here is derived from an EMBL/GenBank/DDBJ whole genome shotgun (WGS) entry which is preliminary data.</text>
</comment>
<keyword evidence="3" id="KW-0472">Membrane</keyword>
<reference evidence="5 6" key="1">
    <citation type="journal article" date="2019" name="Int. J. Syst. Evol. Microbiol.">
        <title>The Global Catalogue of Microorganisms (GCM) 10K type strain sequencing project: providing services to taxonomists for standard genome sequencing and annotation.</title>
        <authorList>
            <consortium name="The Broad Institute Genomics Platform"/>
            <consortium name="The Broad Institute Genome Sequencing Center for Infectious Disease"/>
            <person name="Wu L."/>
            <person name="Ma J."/>
        </authorList>
    </citation>
    <scope>NUCLEOTIDE SEQUENCE [LARGE SCALE GENOMIC DNA]</scope>
    <source>
        <strain evidence="5 6">JCM 15089</strain>
    </source>
</reference>
<evidence type="ECO:0000256" key="1">
    <source>
        <dbReference type="ARBA" id="ARBA00023125"/>
    </source>
</evidence>
<protein>
    <recommendedName>
        <fullName evidence="4">OmpR/PhoB-type domain-containing protein</fullName>
    </recommendedName>
</protein>
<feature type="DNA-binding region" description="OmpR/PhoB-type" evidence="2">
    <location>
        <begin position="13"/>
        <end position="109"/>
    </location>
</feature>
<feature type="domain" description="OmpR/PhoB-type" evidence="4">
    <location>
        <begin position="13"/>
        <end position="109"/>
    </location>
</feature>
<gene>
    <name evidence="5" type="ORF">GCM10008942_38940</name>
</gene>
<sequence>MRAMSDQIVLAKEPDFRLGGLQVCPARRQIVGGAACETLQPRVMQVLVALAGRRGDVVSRDELMARCWGGFAVSDDSIHRCIARLRRVSESHGGFALETVPRVGYRLVEVALPAPRVWKTAAIAGAAGLTLIAAGLVYWL</sequence>
<dbReference type="SUPFAM" id="SSF46894">
    <property type="entry name" value="C-terminal effector domain of the bipartite response regulators"/>
    <property type="match status" value="1"/>
</dbReference>
<accession>A0ABN1FA07</accession>
<dbReference type="Proteomes" id="UP001499951">
    <property type="component" value="Unassembled WGS sequence"/>
</dbReference>
<name>A0ABN1FA07_9PROT</name>
<dbReference type="InterPro" id="IPR036388">
    <property type="entry name" value="WH-like_DNA-bd_sf"/>
</dbReference>
<proteinExistence type="predicted"/>
<dbReference type="Gene3D" id="1.10.10.10">
    <property type="entry name" value="Winged helix-like DNA-binding domain superfamily/Winged helix DNA-binding domain"/>
    <property type="match status" value="1"/>
</dbReference>
<dbReference type="EMBL" id="BAAADD010000012">
    <property type="protein sequence ID" value="GAA0586123.1"/>
    <property type="molecule type" value="Genomic_DNA"/>
</dbReference>